<name>A0A7J0D8E7_9ERIC</name>
<feature type="region of interest" description="Disordered" evidence="1">
    <location>
        <begin position="135"/>
        <end position="171"/>
    </location>
</feature>
<comment type="caution">
    <text evidence="2">The sequence shown here is derived from an EMBL/GenBank/DDBJ whole genome shotgun (WGS) entry which is preliminary data.</text>
</comment>
<evidence type="ECO:0000313" key="2">
    <source>
        <dbReference type="EMBL" id="GFS29661.1"/>
    </source>
</evidence>
<keyword evidence="3" id="KW-1185">Reference proteome</keyword>
<protein>
    <submittedName>
        <fullName evidence="2">Uncharacterized protein</fullName>
    </submittedName>
</protein>
<dbReference type="EMBL" id="BJWL01000095">
    <property type="protein sequence ID" value="GFS29661.1"/>
    <property type="molecule type" value="Genomic_DNA"/>
</dbReference>
<accession>A0A7J0D8E7</accession>
<gene>
    <name evidence="2" type="ORF">Acr_00g0007680</name>
</gene>
<reference evidence="3" key="1">
    <citation type="submission" date="2019-07" db="EMBL/GenBank/DDBJ databases">
        <title>De Novo Assembly of kiwifruit Actinidia rufa.</title>
        <authorList>
            <person name="Sugita-Konishi S."/>
            <person name="Sato K."/>
            <person name="Mori E."/>
            <person name="Abe Y."/>
            <person name="Kisaki G."/>
            <person name="Hamano K."/>
            <person name="Suezawa K."/>
            <person name="Otani M."/>
            <person name="Fukuda T."/>
            <person name="Manabe T."/>
            <person name="Gomi K."/>
            <person name="Tabuchi M."/>
            <person name="Akimitsu K."/>
            <person name="Kataoka I."/>
        </authorList>
    </citation>
    <scope>NUCLEOTIDE SEQUENCE [LARGE SCALE GENOMIC DNA]</scope>
    <source>
        <strain evidence="3">cv. Fuchu</strain>
    </source>
</reference>
<dbReference type="Proteomes" id="UP000585474">
    <property type="component" value="Unassembled WGS sequence"/>
</dbReference>
<feature type="compositionally biased region" description="Basic and acidic residues" evidence="1">
    <location>
        <begin position="272"/>
        <end position="285"/>
    </location>
</feature>
<evidence type="ECO:0000313" key="3">
    <source>
        <dbReference type="Proteomes" id="UP000585474"/>
    </source>
</evidence>
<sequence length="342" mass="37652">MGEVGSEESENSEGEEIFEEAIEADTLRVYSVDNLMIMLLSAKTIMLRRLGIWVDKLPAGFEDKVALVDEAAVKEVIDEESVAEKDLRDGLNQMENDVAWEASNITTSGGKEDLKIEDETDQKLGGITSKCENSTSDIVNLEERSGGDSDSQQEVDSIGESLHQSGRSEEVKPTMGLFDTGHQDYKSCEHEDVVASELHTDNVEGAKDNLVNLDTELKDDEIRELKEEAPVSPVLLYRNGKNEELKDMSNVNLENQDERSCELECTSAATDSDHHRISLKREDTQHMPLEGSKATLQVSKLSRSEDSVRETGEKSQASGSKKIEGAQLQQADKDAEASNVAA</sequence>
<proteinExistence type="predicted"/>
<evidence type="ECO:0000256" key="1">
    <source>
        <dbReference type="SAM" id="MobiDB-lite"/>
    </source>
</evidence>
<feature type="compositionally biased region" description="Basic and acidic residues" evidence="1">
    <location>
        <begin position="302"/>
        <end position="313"/>
    </location>
</feature>
<organism evidence="2 3">
    <name type="scientific">Actinidia rufa</name>
    <dbReference type="NCBI Taxonomy" id="165716"/>
    <lineage>
        <taxon>Eukaryota</taxon>
        <taxon>Viridiplantae</taxon>
        <taxon>Streptophyta</taxon>
        <taxon>Embryophyta</taxon>
        <taxon>Tracheophyta</taxon>
        <taxon>Spermatophyta</taxon>
        <taxon>Magnoliopsida</taxon>
        <taxon>eudicotyledons</taxon>
        <taxon>Gunneridae</taxon>
        <taxon>Pentapetalae</taxon>
        <taxon>asterids</taxon>
        <taxon>Ericales</taxon>
        <taxon>Actinidiaceae</taxon>
        <taxon>Actinidia</taxon>
    </lineage>
</organism>
<dbReference type="AlphaFoldDB" id="A0A7J0D8E7"/>
<feature type="region of interest" description="Disordered" evidence="1">
    <location>
        <begin position="272"/>
        <end position="342"/>
    </location>
</feature>